<evidence type="ECO:0000313" key="2">
    <source>
        <dbReference type="EMBL" id="NBG66293.1"/>
    </source>
</evidence>
<dbReference type="EMBL" id="WWNE01000007">
    <property type="protein sequence ID" value="NBG66293.1"/>
    <property type="molecule type" value="Genomic_DNA"/>
</dbReference>
<dbReference type="RefSeq" id="WP_160633250.1">
    <property type="nucleotide sequence ID" value="NZ_WWNE01000007.1"/>
</dbReference>
<reference evidence="2 3" key="1">
    <citation type="submission" date="2019-12" db="EMBL/GenBank/DDBJ databases">
        <authorList>
            <person name="Zhao J."/>
        </authorList>
    </citation>
    <scope>NUCLEOTIDE SEQUENCE [LARGE SCALE GENOMIC DNA]</scope>
    <source>
        <strain evidence="2 3">S-15</strain>
    </source>
</reference>
<name>A0A6N9NK45_9FLAO</name>
<accession>A0A6N9NK45</accession>
<organism evidence="2 3">
    <name type="scientific">Acidiluteibacter ferrifornacis</name>
    <dbReference type="NCBI Taxonomy" id="2692424"/>
    <lineage>
        <taxon>Bacteria</taxon>
        <taxon>Pseudomonadati</taxon>
        <taxon>Bacteroidota</taxon>
        <taxon>Flavobacteriia</taxon>
        <taxon>Flavobacteriales</taxon>
        <taxon>Cryomorphaceae</taxon>
        <taxon>Acidiluteibacter</taxon>
    </lineage>
</organism>
<evidence type="ECO:0000256" key="1">
    <source>
        <dbReference type="SAM" id="Phobius"/>
    </source>
</evidence>
<comment type="caution">
    <text evidence="2">The sequence shown here is derived from an EMBL/GenBank/DDBJ whole genome shotgun (WGS) entry which is preliminary data.</text>
</comment>
<protein>
    <submittedName>
        <fullName evidence="2">Uncharacterized protein</fullName>
    </submittedName>
</protein>
<feature type="transmembrane region" description="Helical" evidence="1">
    <location>
        <begin position="32"/>
        <end position="51"/>
    </location>
</feature>
<dbReference type="AlphaFoldDB" id="A0A6N9NK45"/>
<dbReference type="Proteomes" id="UP000470771">
    <property type="component" value="Unassembled WGS sequence"/>
</dbReference>
<keyword evidence="1" id="KW-0812">Transmembrane</keyword>
<feature type="transmembrane region" description="Helical" evidence="1">
    <location>
        <begin position="7"/>
        <end position="26"/>
    </location>
</feature>
<gene>
    <name evidence="2" type="ORF">GQN54_09205</name>
</gene>
<keyword evidence="3" id="KW-1185">Reference proteome</keyword>
<proteinExistence type="predicted"/>
<evidence type="ECO:0000313" key="3">
    <source>
        <dbReference type="Proteomes" id="UP000470771"/>
    </source>
</evidence>
<sequence>MYRKDQLKGIVAIILFGLIGISFFIFGDESTITRYVAIISFAIWLISIYFINKKFEKKD</sequence>
<keyword evidence="1" id="KW-1133">Transmembrane helix</keyword>
<keyword evidence="1" id="KW-0472">Membrane</keyword>